<evidence type="ECO:0000313" key="1">
    <source>
        <dbReference type="EMBL" id="KOY60036.1"/>
    </source>
</evidence>
<proteinExistence type="predicted"/>
<feature type="non-terminal residue" evidence="1">
    <location>
        <position position="1"/>
    </location>
</feature>
<sequence length="69" mass="7637">NLSRAVALILWAIFSLLWVVSPNNRQSISVGLFSMPVFCDTLSAGGDIRRKARGAFKNTQALTDSERRL</sequence>
<protein>
    <submittedName>
        <fullName evidence="1">Uncharacterized protein</fullName>
    </submittedName>
</protein>
<comment type="caution">
    <text evidence="1">The sequence shown here is derived from an EMBL/GenBank/DDBJ whole genome shotgun (WGS) entry which is preliminary data.</text>
</comment>
<gene>
    <name evidence="1" type="ORF">AM629_21640</name>
</gene>
<accession>A0ABR5K6C7</accession>
<dbReference type="Proteomes" id="UP000037727">
    <property type="component" value="Unassembled WGS sequence"/>
</dbReference>
<reference evidence="1 2" key="1">
    <citation type="submission" date="2015-09" db="EMBL/GenBank/DDBJ databases">
        <title>Draft genome sequence and assembly of Photorhabdus sp. VMG, a bacterial symbiont associated with Heterorhabditis zealandica.</title>
        <authorList>
            <person name="Naidoo S."/>
            <person name="Featherston J."/>
            <person name="Mothupi B."/>
            <person name="Gray V.M."/>
        </authorList>
    </citation>
    <scope>NUCLEOTIDE SEQUENCE [LARGE SCALE GENOMIC DNA]</scope>
    <source>
        <strain evidence="1 2">VMG</strain>
    </source>
</reference>
<keyword evidence="2" id="KW-1185">Reference proteome</keyword>
<evidence type="ECO:0000313" key="2">
    <source>
        <dbReference type="Proteomes" id="UP000037727"/>
    </source>
</evidence>
<dbReference type="EMBL" id="LJCS01000244">
    <property type="protein sequence ID" value="KOY60036.1"/>
    <property type="molecule type" value="Genomic_DNA"/>
</dbReference>
<name>A0ABR5K6C7_9GAMM</name>
<organism evidence="1 2">
    <name type="scientific">Photorhabdus heterorhabditis</name>
    <dbReference type="NCBI Taxonomy" id="880156"/>
    <lineage>
        <taxon>Bacteria</taxon>
        <taxon>Pseudomonadati</taxon>
        <taxon>Pseudomonadota</taxon>
        <taxon>Gammaproteobacteria</taxon>
        <taxon>Enterobacterales</taxon>
        <taxon>Morganellaceae</taxon>
        <taxon>Photorhabdus</taxon>
    </lineage>
</organism>